<organism evidence="3 4">
    <name type="scientific">Clostridium polyendosporum</name>
    <dbReference type="NCBI Taxonomy" id="69208"/>
    <lineage>
        <taxon>Bacteria</taxon>
        <taxon>Bacillati</taxon>
        <taxon>Bacillota</taxon>
        <taxon>Clostridia</taxon>
        <taxon>Eubacteriales</taxon>
        <taxon>Clostridiaceae</taxon>
        <taxon>Clostridium</taxon>
    </lineage>
</organism>
<sequence>MKGILVIGHGSRSQEADEVFFKIVDMLKNKTGSLVEGCYMEISKPSIPETIEKMYKEGIKDFTVLPYFLFPGIHIKEDIPEILKEVEEKYEDIKISMANPIGYNELLVDILLERVNGEKQCI</sequence>
<keyword evidence="1" id="KW-0479">Metal-binding</keyword>
<dbReference type="EMBL" id="BOPZ01000005">
    <property type="protein sequence ID" value="GIM28192.1"/>
    <property type="molecule type" value="Genomic_DNA"/>
</dbReference>
<dbReference type="PANTHER" id="PTHR33542:SF3">
    <property type="entry name" value="SIROHYDROCHLORIN FERROCHELATASE, CHLOROPLASTIC"/>
    <property type="match status" value="1"/>
</dbReference>
<dbReference type="CDD" id="cd03416">
    <property type="entry name" value="CbiX_SirB_N"/>
    <property type="match status" value="1"/>
</dbReference>
<dbReference type="Pfam" id="PF01903">
    <property type="entry name" value="CbiX"/>
    <property type="match status" value="1"/>
</dbReference>
<evidence type="ECO:0000256" key="2">
    <source>
        <dbReference type="ARBA" id="ARBA00023239"/>
    </source>
</evidence>
<proteinExistence type="predicted"/>
<dbReference type="GO" id="GO:0016829">
    <property type="term" value="F:lyase activity"/>
    <property type="evidence" value="ECO:0007669"/>
    <property type="project" value="UniProtKB-KW"/>
</dbReference>
<dbReference type="GO" id="GO:0046872">
    <property type="term" value="F:metal ion binding"/>
    <property type="evidence" value="ECO:0007669"/>
    <property type="project" value="UniProtKB-KW"/>
</dbReference>
<dbReference type="Gene3D" id="3.40.50.1400">
    <property type="match status" value="1"/>
</dbReference>
<dbReference type="PANTHER" id="PTHR33542">
    <property type="entry name" value="SIROHYDROCHLORIN FERROCHELATASE, CHLOROPLASTIC"/>
    <property type="match status" value="1"/>
</dbReference>
<keyword evidence="2" id="KW-0456">Lyase</keyword>
<keyword evidence="4" id="KW-1185">Reference proteome</keyword>
<evidence type="ECO:0000313" key="3">
    <source>
        <dbReference type="EMBL" id="GIM28192.1"/>
    </source>
</evidence>
<dbReference type="InterPro" id="IPR002762">
    <property type="entry name" value="CbiX-like"/>
</dbReference>
<reference evidence="3" key="1">
    <citation type="submission" date="2021-03" db="EMBL/GenBank/DDBJ databases">
        <title>Taxonomic study of Clostridium polyendosporum from meadow-gley soil under rice.</title>
        <authorList>
            <person name="Kobayashi H."/>
            <person name="Tanizawa Y."/>
            <person name="Yagura M."/>
        </authorList>
    </citation>
    <scope>NUCLEOTIDE SEQUENCE</scope>
    <source>
        <strain evidence="3">JCM 30710</strain>
    </source>
</reference>
<dbReference type="Proteomes" id="UP000679179">
    <property type="component" value="Unassembled WGS sequence"/>
</dbReference>
<gene>
    <name evidence="3" type="ORF">CPJCM30710_08580</name>
</gene>
<dbReference type="RefSeq" id="WP_212902937.1">
    <property type="nucleotide sequence ID" value="NZ_BOPZ01000005.1"/>
</dbReference>
<protein>
    <submittedName>
        <fullName evidence="3">Cobalamin biosynthesis protein CbiX</fullName>
    </submittedName>
</protein>
<dbReference type="SUPFAM" id="SSF53800">
    <property type="entry name" value="Chelatase"/>
    <property type="match status" value="1"/>
</dbReference>
<accession>A0A919RXP0</accession>
<evidence type="ECO:0000256" key="1">
    <source>
        <dbReference type="ARBA" id="ARBA00022723"/>
    </source>
</evidence>
<dbReference type="AlphaFoldDB" id="A0A919RXP0"/>
<name>A0A919RXP0_9CLOT</name>
<dbReference type="InterPro" id="IPR050963">
    <property type="entry name" value="Sirohydro_Cobaltochel/CbiX"/>
</dbReference>
<evidence type="ECO:0000313" key="4">
    <source>
        <dbReference type="Proteomes" id="UP000679179"/>
    </source>
</evidence>
<comment type="caution">
    <text evidence="3">The sequence shown here is derived from an EMBL/GenBank/DDBJ whole genome shotgun (WGS) entry which is preliminary data.</text>
</comment>